<dbReference type="RefSeq" id="WP_160918206.1">
    <property type="nucleotide sequence ID" value="NZ_WMEY01000001.1"/>
</dbReference>
<accession>A0A845EVW5</accession>
<name>A0A845EVW5_9BACL</name>
<reference evidence="1 2" key="1">
    <citation type="submission" date="2019-11" db="EMBL/GenBank/DDBJ databases">
        <title>Genome sequences of 17 halophilic strains isolated from different environments.</title>
        <authorList>
            <person name="Furrow R.E."/>
        </authorList>
    </citation>
    <scope>NUCLEOTIDE SEQUENCE [LARGE SCALE GENOMIC DNA]</scope>
    <source>
        <strain evidence="1 2">22506_14_FS</strain>
    </source>
</reference>
<proteinExistence type="predicted"/>
<evidence type="ECO:0000313" key="2">
    <source>
        <dbReference type="Proteomes" id="UP000447833"/>
    </source>
</evidence>
<dbReference type="EMBL" id="WMEY01000001">
    <property type="protein sequence ID" value="MYL62355.1"/>
    <property type="molecule type" value="Genomic_DNA"/>
</dbReference>
<comment type="caution">
    <text evidence="1">The sequence shown here is derived from an EMBL/GenBank/DDBJ whole genome shotgun (WGS) entry which is preliminary data.</text>
</comment>
<gene>
    <name evidence="1" type="ORF">GLW07_03185</name>
</gene>
<dbReference type="SUPFAM" id="SSF160379">
    <property type="entry name" value="SP0830-like"/>
    <property type="match status" value="1"/>
</dbReference>
<dbReference type="PANTHER" id="PTHR36439">
    <property type="entry name" value="BLL4334 PROTEIN"/>
    <property type="match status" value="1"/>
</dbReference>
<dbReference type="Pfam" id="PF08002">
    <property type="entry name" value="DUF1697"/>
    <property type="match status" value="1"/>
</dbReference>
<evidence type="ECO:0000313" key="1">
    <source>
        <dbReference type="EMBL" id="MYL62355.1"/>
    </source>
</evidence>
<dbReference type="Gene3D" id="3.30.70.1280">
    <property type="entry name" value="SP0830-like domains"/>
    <property type="match status" value="1"/>
</dbReference>
<organism evidence="1 2">
    <name type="scientific">Guptibacillus hwajinpoensis</name>
    <dbReference type="NCBI Taxonomy" id="208199"/>
    <lineage>
        <taxon>Bacteria</taxon>
        <taxon>Bacillati</taxon>
        <taxon>Bacillota</taxon>
        <taxon>Bacilli</taxon>
        <taxon>Bacillales</taxon>
        <taxon>Guptibacillaceae</taxon>
        <taxon>Guptibacillus</taxon>
    </lineage>
</organism>
<sequence length="184" mass="21189">MTTYVGLLRGINVGGKNKIIMSELRDALSYEGFQHVKTYIQSGNVLFQSEESEVLLRKKMEEIIRKQFELKVPIVLRTAVEWKNLIENCPFHDEQISKAQETAIGESLYVAMVGEPLLADDEKKLLTYASETEECEIRGREIYLLFHESIRNSKLAAFITRSNEYATVRNWKTINKMNSLLPNV</sequence>
<protein>
    <submittedName>
        <fullName evidence="1">DUF1697 domain-containing protein</fullName>
    </submittedName>
</protein>
<dbReference type="PIRSF" id="PIRSF008502">
    <property type="entry name" value="UCP008502"/>
    <property type="match status" value="1"/>
</dbReference>
<dbReference type="InterPro" id="IPR012545">
    <property type="entry name" value="DUF1697"/>
</dbReference>
<dbReference type="Proteomes" id="UP000447833">
    <property type="component" value="Unassembled WGS sequence"/>
</dbReference>
<dbReference type="PANTHER" id="PTHR36439:SF1">
    <property type="entry name" value="DUF1697 DOMAIN-CONTAINING PROTEIN"/>
    <property type="match status" value="1"/>
</dbReference>
<dbReference type="AlphaFoldDB" id="A0A845EVW5"/>